<sequence>MQWIRFVLLPILLALSNGKEGFNYINPSAISLNLSIFLMVVELFASYIFAAILFMYFLNKSSNGKIKDNQPTSLLGNYYIYFVFVLFSIFILIFKGIPEGVVRFFYIAIDGTNGRVGDNKETSNVLIQYIITSGAFVFFMITTWHMYELYKKNGKRIYYYISLIAALYNVSIIVGERRTAQIYIAIVTIYILIQLYPKFKKNIIFTICGVAFVILLFMSIYKFFGAFATGSYITAIQNSNNDISFWARTFQSYYFGPENIASVIEFSDKHQLDMKQLFYDNLRSIFGINFLIDKSAYVTSQIYNLYIYKGVQTTGHVISSVGYGYLYFGIYFSSFFACFNIFISTLLERMAKHSDKIEVKFILTYLLIRFCTNLYVNSPALITFSTILLGTTGLVVMFSSIFKNRKSLKGY</sequence>
<proteinExistence type="predicted"/>
<gene>
    <name evidence="2" type="ORF">BHU61_10015</name>
</gene>
<name>A0A327ZP49_9STAP</name>
<feature type="transmembrane region" description="Helical" evidence="1">
    <location>
        <begin position="382"/>
        <end position="402"/>
    </location>
</feature>
<dbReference type="Proteomes" id="UP000249808">
    <property type="component" value="Unassembled WGS sequence"/>
</dbReference>
<comment type="caution">
    <text evidence="2">The sequence shown here is derived from an EMBL/GenBank/DDBJ whole genome shotgun (WGS) entry which is preliminary data.</text>
</comment>
<feature type="transmembrane region" description="Helical" evidence="1">
    <location>
        <begin position="180"/>
        <end position="196"/>
    </location>
</feature>
<dbReference type="AlphaFoldDB" id="A0A327ZP49"/>
<keyword evidence="1" id="KW-0472">Membrane</keyword>
<dbReference type="EMBL" id="PZJH01000005">
    <property type="protein sequence ID" value="RAK44102.1"/>
    <property type="molecule type" value="Genomic_DNA"/>
</dbReference>
<feature type="transmembrane region" description="Helical" evidence="1">
    <location>
        <begin position="325"/>
        <end position="347"/>
    </location>
</feature>
<keyword evidence="3" id="KW-1185">Reference proteome</keyword>
<evidence type="ECO:0000313" key="2">
    <source>
        <dbReference type="EMBL" id="RAK44102.1"/>
    </source>
</evidence>
<feature type="transmembrane region" description="Helical" evidence="1">
    <location>
        <begin position="78"/>
        <end position="97"/>
    </location>
</feature>
<evidence type="ECO:0000256" key="1">
    <source>
        <dbReference type="SAM" id="Phobius"/>
    </source>
</evidence>
<feature type="transmembrane region" description="Helical" evidence="1">
    <location>
        <begin position="126"/>
        <end position="145"/>
    </location>
</feature>
<protein>
    <recommendedName>
        <fullName evidence="4">Oligosaccharide repeat unit polymerase</fullName>
    </recommendedName>
</protein>
<accession>A0A327ZP49</accession>
<organism evidence="2 3">
    <name type="scientific">Macrococcus epidermidis</name>
    <dbReference type="NCBI Taxonomy" id="1902580"/>
    <lineage>
        <taxon>Bacteria</taxon>
        <taxon>Bacillati</taxon>
        <taxon>Bacillota</taxon>
        <taxon>Bacilli</taxon>
        <taxon>Bacillales</taxon>
        <taxon>Staphylococcaceae</taxon>
        <taxon>Macrococcus</taxon>
    </lineage>
</organism>
<evidence type="ECO:0008006" key="4">
    <source>
        <dbReference type="Google" id="ProtNLM"/>
    </source>
</evidence>
<feature type="transmembrane region" description="Helical" evidence="1">
    <location>
        <begin position="203"/>
        <end position="224"/>
    </location>
</feature>
<evidence type="ECO:0000313" key="3">
    <source>
        <dbReference type="Proteomes" id="UP000249808"/>
    </source>
</evidence>
<feature type="transmembrane region" description="Helical" evidence="1">
    <location>
        <begin position="157"/>
        <end position="174"/>
    </location>
</feature>
<keyword evidence="1" id="KW-1133">Transmembrane helix</keyword>
<feature type="transmembrane region" description="Helical" evidence="1">
    <location>
        <begin position="34"/>
        <end position="58"/>
    </location>
</feature>
<reference evidence="2 3" key="1">
    <citation type="journal article" date="2018" name="Front. Microbiol.">
        <title>Description and Comparative Genomics of Macrococcus caseolyticus subsp. hominis subsp. nov., Macrococcus goetzii sp. nov., Macrococcus epidermidis sp. nov., and Macrococcus bohemicus sp. nov., Novel Macrococci From Human Clinical Material With Virulence Potential and Suspected Uptake of Foreign DNA by Natural Transformation.</title>
        <authorList>
            <person name="Maslanova I."/>
            <person name="Wertheimer Z."/>
            <person name="Sedlacek I."/>
            <person name="Svec P."/>
            <person name="Indrakova A."/>
            <person name="Kovarovic V."/>
            <person name="Schumann P."/>
            <person name="Sproer C."/>
            <person name="Kralova S."/>
            <person name="Sedo O."/>
            <person name="Kristofova L."/>
            <person name="Vrbovska V."/>
            <person name="Fuzik T."/>
            <person name="Petras P."/>
            <person name="Zdrahal Z."/>
            <person name="Ruzickova V."/>
            <person name="Doskar J."/>
            <person name="Pantucek R."/>
        </authorList>
    </citation>
    <scope>NUCLEOTIDE SEQUENCE [LARGE SCALE GENOMIC DNA]</scope>
    <source>
        <strain evidence="2 3">01/688</strain>
    </source>
</reference>
<keyword evidence="1" id="KW-0812">Transmembrane</keyword>